<proteinExistence type="predicted"/>
<sequence>MTAQLILMSLMLIFSHCSLRHTIEANLNLDKSNASSQLKIQKTQAQKCCRVDFNKTRVTKSKPYNHQQFLFAGVHTDLSFQKPLIIKLPLVIIDRKVPKLQAVPLYILYQNMRCFIS</sequence>
<accession>A0A1H3ZPA3</accession>
<evidence type="ECO:0000313" key="1">
    <source>
        <dbReference type="EMBL" id="SEA25596.1"/>
    </source>
</evidence>
<keyword evidence="2" id="KW-1185">Reference proteome</keyword>
<protein>
    <submittedName>
        <fullName evidence="1">Uncharacterized protein</fullName>
    </submittedName>
</protein>
<evidence type="ECO:0000313" key="2">
    <source>
        <dbReference type="Proteomes" id="UP000198820"/>
    </source>
</evidence>
<organism evidence="1 2">
    <name type="scientific">Psychroflexus halocasei</name>
    <dbReference type="NCBI Taxonomy" id="908615"/>
    <lineage>
        <taxon>Bacteria</taxon>
        <taxon>Pseudomonadati</taxon>
        <taxon>Bacteroidota</taxon>
        <taxon>Flavobacteriia</taxon>
        <taxon>Flavobacteriales</taxon>
        <taxon>Flavobacteriaceae</taxon>
        <taxon>Psychroflexus</taxon>
    </lineage>
</organism>
<name>A0A1H3ZPA3_9FLAO</name>
<gene>
    <name evidence="1" type="ORF">SAMN05421540_104158</name>
</gene>
<dbReference type="AlphaFoldDB" id="A0A1H3ZPA3"/>
<dbReference type="Proteomes" id="UP000198820">
    <property type="component" value="Unassembled WGS sequence"/>
</dbReference>
<dbReference type="STRING" id="908615.SAMN05421540_104158"/>
<dbReference type="EMBL" id="FNQF01000004">
    <property type="protein sequence ID" value="SEA25596.1"/>
    <property type="molecule type" value="Genomic_DNA"/>
</dbReference>
<reference evidence="1 2" key="1">
    <citation type="submission" date="2016-10" db="EMBL/GenBank/DDBJ databases">
        <authorList>
            <person name="de Groot N.N."/>
        </authorList>
    </citation>
    <scope>NUCLEOTIDE SEQUENCE [LARGE SCALE GENOMIC DNA]</scope>
    <source>
        <strain evidence="1 2">DSM 23581</strain>
    </source>
</reference>